<comment type="caution">
    <text evidence="8">The sequence shown here is derived from an EMBL/GenBank/DDBJ whole genome shotgun (WGS) entry which is preliminary data.</text>
</comment>
<dbReference type="PANTHER" id="PTHR24103">
    <property type="entry name" value="E3 UBIQUITIN-PROTEIN LIGASE TRIM"/>
    <property type="match status" value="1"/>
</dbReference>
<sequence>MSENQALPGSSSSMCPGCQGDGSLLLPCGHCLCPACLSLCQRELGKEQTGCTECVSRQLLDGVMKGLLDALFQGQPRRHPPETAEGIEEGGDVCREHGESRNVFCMEDEELICEQCQDEEHQDHECNSLEEATQECKSRLIQKYGVTSSYCIHGSCGLSKSVAVKMDGFANSIIRKWLGLPRCLSEVGLFGRKAQMVLEPRESTDQLRELREAVWSLQEKLETLKKAKQSCQETTQHVRRQAQNTSRLIKQNFEKLHQFLRDEEISMLRKVSEEEEQKSRKLKERMDSLSEETRTLTEAVDSAEEAMSAPDRDFLKSYKVTSERMSSFCAEHPLELHGFLINEAKHLGSLRFRVWEKMQNVVSYTPVILDPNTADVCLSLSEDLTSLRFTDEEYSPHPKNPERFLQQQCVLACEGFLSGSNRWDVEVGDCTQWELGVMEMTDSIRTGCLCTLSLSEGVYKTNPPAEAPLKLRRKPQKVRVQVEYEIGRVTFSDATDNSIIYKIKQRFTEKVFPYFSNTCKRHPLQILSEKVSVYTE</sequence>
<name>A0A553QJB3_9TELE</name>
<dbReference type="Pfam" id="PF13765">
    <property type="entry name" value="PRY"/>
    <property type="match status" value="1"/>
</dbReference>
<organism evidence="8 9">
    <name type="scientific">Danionella cerebrum</name>
    <dbReference type="NCBI Taxonomy" id="2873325"/>
    <lineage>
        <taxon>Eukaryota</taxon>
        <taxon>Metazoa</taxon>
        <taxon>Chordata</taxon>
        <taxon>Craniata</taxon>
        <taxon>Vertebrata</taxon>
        <taxon>Euteleostomi</taxon>
        <taxon>Actinopterygii</taxon>
        <taxon>Neopterygii</taxon>
        <taxon>Teleostei</taxon>
        <taxon>Ostariophysi</taxon>
        <taxon>Cypriniformes</taxon>
        <taxon>Danionidae</taxon>
        <taxon>Danioninae</taxon>
        <taxon>Danionella</taxon>
    </lineage>
</organism>
<protein>
    <recommendedName>
        <fullName evidence="10">B box-type domain-containing protein</fullName>
    </recommendedName>
</protein>
<evidence type="ECO:0000256" key="2">
    <source>
        <dbReference type="ARBA" id="ARBA00022833"/>
    </source>
</evidence>
<feature type="domain" description="B box-type" evidence="6">
    <location>
        <begin position="89"/>
        <end position="129"/>
    </location>
</feature>
<evidence type="ECO:0000259" key="6">
    <source>
        <dbReference type="PROSITE" id="PS50119"/>
    </source>
</evidence>
<reference evidence="8 9" key="1">
    <citation type="journal article" date="2019" name="Sci. Data">
        <title>Hybrid genome assembly and annotation of Danionella translucida.</title>
        <authorList>
            <person name="Kadobianskyi M."/>
            <person name="Schulze L."/>
            <person name="Schuelke M."/>
            <person name="Judkewitz B."/>
        </authorList>
    </citation>
    <scope>NUCLEOTIDE SEQUENCE [LARGE SCALE GENOMIC DNA]</scope>
    <source>
        <strain evidence="8 9">Bolton</strain>
    </source>
</reference>
<evidence type="ECO:0000256" key="4">
    <source>
        <dbReference type="SAM" id="Coils"/>
    </source>
</evidence>
<evidence type="ECO:0000256" key="5">
    <source>
        <dbReference type="SAM" id="MobiDB-lite"/>
    </source>
</evidence>
<accession>A0A553QJB3</accession>
<dbReference type="GO" id="GO:0008270">
    <property type="term" value="F:zinc ion binding"/>
    <property type="evidence" value="ECO:0007669"/>
    <property type="project" value="UniProtKB-KW"/>
</dbReference>
<dbReference type="SUPFAM" id="SSF49899">
    <property type="entry name" value="Concanavalin A-like lectins/glucanases"/>
    <property type="match status" value="1"/>
</dbReference>
<evidence type="ECO:0000259" key="7">
    <source>
        <dbReference type="PROSITE" id="PS50188"/>
    </source>
</evidence>
<keyword evidence="9" id="KW-1185">Reference proteome</keyword>
<dbReference type="CDD" id="cd19769">
    <property type="entry name" value="Bbox2_TRIM16-like"/>
    <property type="match status" value="1"/>
</dbReference>
<evidence type="ECO:0000256" key="3">
    <source>
        <dbReference type="PROSITE-ProRule" id="PRU00024"/>
    </source>
</evidence>
<dbReference type="InterPro" id="IPR013320">
    <property type="entry name" value="ConA-like_dom_sf"/>
</dbReference>
<dbReference type="Gene3D" id="3.30.160.60">
    <property type="entry name" value="Classic Zinc Finger"/>
    <property type="match status" value="1"/>
</dbReference>
<dbReference type="InterPro" id="IPR001870">
    <property type="entry name" value="B30.2/SPRY"/>
</dbReference>
<keyword evidence="1 3" id="KW-0479">Metal-binding</keyword>
<dbReference type="InterPro" id="IPR043136">
    <property type="entry name" value="B30.2/SPRY_sf"/>
</dbReference>
<dbReference type="PRINTS" id="PR01407">
    <property type="entry name" value="BUTYPHLNCDUF"/>
</dbReference>
<keyword evidence="1 3" id="KW-0863">Zinc-finger</keyword>
<dbReference type="Proteomes" id="UP000316079">
    <property type="component" value="Unassembled WGS sequence"/>
</dbReference>
<dbReference type="InterPro" id="IPR050143">
    <property type="entry name" value="TRIM/RBCC"/>
</dbReference>
<dbReference type="PROSITE" id="PS50188">
    <property type="entry name" value="B302_SPRY"/>
    <property type="match status" value="1"/>
</dbReference>
<reference evidence="8" key="2">
    <citation type="submission" date="2019-04" db="EMBL/GenBank/DDBJ databases">
        <authorList>
            <person name="Kadobianskyi M."/>
            <person name="Schulze L."/>
            <person name="Schuelke M."/>
            <person name="Judkewitz B."/>
        </authorList>
    </citation>
    <scope>NUCLEOTIDE SEQUENCE</scope>
    <source>
        <strain evidence="8">Bolton</strain>
        <tissue evidence="8">Whole-body</tissue>
    </source>
</reference>
<evidence type="ECO:0008006" key="10">
    <source>
        <dbReference type="Google" id="ProtNLM"/>
    </source>
</evidence>
<gene>
    <name evidence="8" type="ORF">DNTS_029625</name>
</gene>
<dbReference type="EMBL" id="SRMA01025883">
    <property type="protein sequence ID" value="TRY90020.1"/>
    <property type="molecule type" value="Genomic_DNA"/>
</dbReference>
<dbReference type="InterPro" id="IPR006574">
    <property type="entry name" value="PRY"/>
</dbReference>
<dbReference type="Pfam" id="PF00643">
    <property type="entry name" value="zf-B_box"/>
    <property type="match status" value="1"/>
</dbReference>
<evidence type="ECO:0000313" key="9">
    <source>
        <dbReference type="Proteomes" id="UP000316079"/>
    </source>
</evidence>
<feature type="region of interest" description="Disordered" evidence="5">
    <location>
        <begin position="271"/>
        <end position="292"/>
    </location>
</feature>
<dbReference type="AlphaFoldDB" id="A0A553QJB3"/>
<dbReference type="InterPro" id="IPR000315">
    <property type="entry name" value="Znf_B-box"/>
</dbReference>
<dbReference type="SMART" id="SM00336">
    <property type="entry name" value="BBOX"/>
    <property type="match status" value="1"/>
</dbReference>
<evidence type="ECO:0000313" key="8">
    <source>
        <dbReference type="EMBL" id="TRY90021.1"/>
    </source>
</evidence>
<dbReference type="PROSITE" id="PS50119">
    <property type="entry name" value="ZF_BBOX"/>
    <property type="match status" value="1"/>
</dbReference>
<evidence type="ECO:0000256" key="1">
    <source>
        <dbReference type="ARBA" id="ARBA00022771"/>
    </source>
</evidence>
<keyword evidence="4" id="KW-0175">Coiled coil</keyword>
<dbReference type="SMART" id="SM00589">
    <property type="entry name" value="PRY"/>
    <property type="match status" value="1"/>
</dbReference>
<keyword evidence="2" id="KW-0862">Zinc</keyword>
<dbReference type="EMBL" id="SRMA01025883">
    <property type="protein sequence ID" value="TRY90021.1"/>
    <property type="molecule type" value="Genomic_DNA"/>
</dbReference>
<dbReference type="InterPro" id="IPR003879">
    <property type="entry name" value="Butyrophylin_SPRY"/>
</dbReference>
<dbReference type="OrthoDB" id="6105938at2759"/>
<dbReference type="SUPFAM" id="SSF57845">
    <property type="entry name" value="B-box zinc-binding domain"/>
    <property type="match status" value="1"/>
</dbReference>
<dbReference type="Gene3D" id="2.60.120.920">
    <property type="match status" value="1"/>
</dbReference>
<feature type="coiled-coil region" evidence="4">
    <location>
        <begin position="207"/>
        <end position="237"/>
    </location>
</feature>
<feature type="domain" description="B30.2/SPRY" evidence="7">
    <location>
        <begin position="347"/>
        <end position="533"/>
    </location>
</feature>
<proteinExistence type="predicted"/>